<protein>
    <recommendedName>
        <fullName evidence="3">ubiquitinyl hydrolase 1</fullName>
        <ecNumber evidence="3">3.4.19.12</ecNumber>
    </recommendedName>
</protein>
<evidence type="ECO:0000313" key="16">
    <source>
        <dbReference type="Proteomes" id="UP001233172"/>
    </source>
</evidence>
<dbReference type="PANTHER" id="PTHR14159:SF0">
    <property type="entry name" value="ATAXIN-3-RELATED"/>
    <property type="match status" value="1"/>
</dbReference>
<keyword evidence="8" id="KW-0805">Transcription regulation</keyword>
<evidence type="ECO:0000256" key="1">
    <source>
        <dbReference type="ARBA" id="ARBA00000707"/>
    </source>
</evidence>
<dbReference type="PRINTS" id="PR01233">
    <property type="entry name" value="JOSEPHIN"/>
</dbReference>
<keyword evidence="7" id="KW-0788">Thiol protease</keyword>
<feature type="active site" evidence="11 12">
    <location>
        <position position="136"/>
    </location>
</feature>
<dbReference type="Gene3D" id="1.10.287.10">
    <property type="entry name" value="S15/NS1, RNA-binding"/>
    <property type="match status" value="1"/>
</dbReference>
<keyword evidence="9" id="KW-0804">Transcription</keyword>
<dbReference type="SMART" id="SM00726">
    <property type="entry name" value="UIM"/>
    <property type="match status" value="2"/>
</dbReference>
<accession>A0AAD8BNF3</accession>
<dbReference type="PROSITE" id="PS50957">
    <property type="entry name" value="JOSEPHIN"/>
    <property type="match status" value="1"/>
</dbReference>
<feature type="active site" evidence="12">
    <location>
        <position position="121"/>
    </location>
</feature>
<evidence type="ECO:0000259" key="14">
    <source>
        <dbReference type="PROSITE" id="PS50957"/>
    </source>
</evidence>
<dbReference type="Proteomes" id="UP001233172">
    <property type="component" value="Unassembled WGS sequence"/>
</dbReference>
<evidence type="ECO:0000256" key="8">
    <source>
        <dbReference type="ARBA" id="ARBA00023015"/>
    </source>
</evidence>
<dbReference type="Pfam" id="PF02809">
    <property type="entry name" value="UIM"/>
    <property type="match status" value="2"/>
</dbReference>
<dbReference type="InterPro" id="IPR003903">
    <property type="entry name" value="UIM_dom"/>
</dbReference>
<evidence type="ECO:0000256" key="12">
    <source>
        <dbReference type="PROSITE-ProRule" id="PRU00331"/>
    </source>
</evidence>
<feature type="region of interest" description="Disordered" evidence="13">
    <location>
        <begin position="287"/>
        <end position="337"/>
    </location>
</feature>
<dbReference type="EMBL" id="JASAOG010000058">
    <property type="protein sequence ID" value="KAK0056904.1"/>
    <property type="molecule type" value="Genomic_DNA"/>
</dbReference>
<evidence type="ECO:0000256" key="11">
    <source>
        <dbReference type="PIRSR" id="PIRSR633865-1"/>
    </source>
</evidence>
<feature type="domain" description="Josephin" evidence="14">
    <location>
        <begin position="1"/>
        <end position="182"/>
    </location>
</feature>
<reference evidence="15" key="1">
    <citation type="journal article" date="2023" name="PLoS Negl. Trop. Dis.">
        <title>A genome sequence for Biomphalaria pfeifferi, the major vector snail for the human-infecting parasite Schistosoma mansoni.</title>
        <authorList>
            <person name="Bu L."/>
            <person name="Lu L."/>
            <person name="Laidemitt M.R."/>
            <person name="Zhang S.M."/>
            <person name="Mutuku M."/>
            <person name="Mkoji G."/>
            <person name="Steinauer M."/>
            <person name="Loker E.S."/>
        </authorList>
    </citation>
    <scope>NUCLEOTIDE SEQUENCE</scope>
    <source>
        <strain evidence="15">KasaAsao</strain>
    </source>
</reference>
<keyword evidence="5" id="KW-0833">Ubl conjugation pathway</keyword>
<evidence type="ECO:0000256" key="2">
    <source>
        <dbReference type="ARBA" id="ARBA00004123"/>
    </source>
</evidence>
<keyword evidence="16" id="KW-1185">Reference proteome</keyword>
<evidence type="ECO:0000256" key="3">
    <source>
        <dbReference type="ARBA" id="ARBA00012759"/>
    </source>
</evidence>
<sequence>MESIFHEKQEGSLCAQHCLNALLQNQYFSAVDLAQIGERLDERERDRMAEGGVGTHDYQRFIQEPSSNFDDSGFFSVQVITEALSVWGLDVVLFNSQDTVAVQARRDPTQMSAFICNYLQHWFCVRKLGNQWFNLNSLLSGPELISDTYLSLFLKQLLEEGYSIFIVVGNLPDCEADQLLRLVPAVQPVKPRLLNEKETENVDGEGEEDRALKEALRISKELNDNDDTALQKALQLSMEGYAQSCSSSQLKPSLETKITETQSSSKEHQMLSPDELRLKRLSFLSKSTSPKEVSVGDESNSKSSTENTASDTGQNDYSDLTEEELLKQAIAMSMEHS</sequence>
<dbReference type="GO" id="GO:0016579">
    <property type="term" value="P:protein deubiquitination"/>
    <property type="evidence" value="ECO:0007669"/>
    <property type="project" value="InterPro"/>
</dbReference>
<feature type="active site" evidence="12">
    <location>
        <position position="14"/>
    </location>
</feature>
<dbReference type="AlphaFoldDB" id="A0AAD8BNF3"/>
<name>A0AAD8BNF3_BIOPF</name>
<proteinExistence type="predicted"/>
<evidence type="ECO:0000256" key="9">
    <source>
        <dbReference type="ARBA" id="ARBA00023163"/>
    </source>
</evidence>
<evidence type="ECO:0000256" key="13">
    <source>
        <dbReference type="SAM" id="MobiDB-lite"/>
    </source>
</evidence>
<reference evidence="15" key="2">
    <citation type="submission" date="2023-04" db="EMBL/GenBank/DDBJ databases">
        <authorList>
            <person name="Bu L."/>
            <person name="Lu L."/>
            <person name="Laidemitt M.R."/>
            <person name="Zhang S.M."/>
            <person name="Mutuku M."/>
            <person name="Mkoji G."/>
            <person name="Steinauer M."/>
            <person name="Loker E.S."/>
        </authorList>
    </citation>
    <scope>NUCLEOTIDE SEQUENCE</scope>
    <source>
        <strain evidence="15">KasaAsao</strain>
        <tissue evidence="15">Whole Snail</tissue>
    </source>
</reference>
<evidence type="ECO:0000256" key="7">
    <source>
        <dbReference type="ARBA" id="ARBA00022807"/>
    </source>
</evidence>
<feature type="compositionally biased region" description="Polar residues" evidence="13">
    <location>
        <begin position="297"/>
        <end position="318"/>
    </location>
</feature>
<dbReference type="SMART" id="SM01246">
    <property type="entry name" value="Josephin"/>
    <property type="match status" value="1"/>
</dbReference>
<keyword evidence="10" id="KW-0539">Nucleus</keyword>
<organism evidence="15 16">
    <name type="scientific">Biomphalaria pfeifferi</name>
    <name type="common">Bloodfluke planorb</name>
    <name type="synonym">Freshwater snail</name>
    <dbReference type="NCBI Taxonomy" id="112525"/>
    <lineage>
        <taxon>Eukaryota</taxon>
        <taxon>Metazoa</taxon>
        <taxon>Spiralia</taxon>
        <taxon>Lophotrochozoa</taxon>
        <taxon>Mollusca</taxon>
        <taxon>Gastropoda</taxon>
        <taxon>Heterobranchia</taxon>
        <taxon>Euthyneura</taxon>
        <taxon>Panpulmonata</taxon>
        <taxon>Hygrophila</taxon>
        <taxon>Lymnaeoidea</taxon>
        <taxon>Planorbidae</taxon>
        <taxon>Biomphalaria</taxon>
    </lineage>
</organism>
<dbReference type="FunFam" id="3.90.70.40:FF:000005">
    <property type="entry name" value="Ataxin 3"/>
    <property type="match status" value="1"/>
</dbReference>
<feature type="region of interest" description="Disordered" evidence="13">
    <location>
        <begin position="245"/>
        <end position="275"/>
    </location>
</feature>
<dbReference type="EC" id="3.4.19.12" evidence="3"/>
<comment type="subcellular location">
    <subcellularLocation>
        <location evidence="2">Nucleus</location>
    </subcellularLocation>
</comment>
<evidence type="ECO:0000256" key="4">
    <source>
        <dbReference type="ARBA" id="ARBA00022670"/>
    </source>
</evidence>
<keyword evidence="6 12" id="KW-0378">Hydrolase</keyword>
<evidence type="ECO:0000256" key="5">
    <source>
        <dbReference type="ARBA" id="ARBA00022786"/>
    </source>
</evidence>
<dbReference type="InterPro" id="IPR006155">
    <property type="entry name" value="Josephin"/>
</dbReference>
<dbReference type="Gene3D" id="3.90.70.40">
    <property type="match status" value="1"/>
</dbReference>
<feature type="compositionally biased region" description="Basic and acidic residues" evidence="13">
    <location>
        <begin position="265"/>
        <end position="275"/>
    </location>
</feature>
<comment type="catalytic activity">
    <reaction evidence="1">
        <text>Thiol-dependent hydrolysis of ester, thioester, amide, peptide and isopeptide bonds formed by the C-terminal Gly of ubiquitin (a 76-residue protein attached to proteins as an intracellular targeting signal).</text>
        <dbReference type="EC" id="3.4.19.12"/>
    </reaction>
</comment>
<feature type="active site" description="Nucleophile" evidence="11">
    <location>
        <position position="14"/>
    </location>
</feature>
<dbReference type="GO" id="GO:0006508">
    <property type="term" value="P:proteolysis"/>
    <property type="evidence" value="ECO:0007669"/>
    <property type="project" value="UniProtKB-KW"/>
</dbReference>
<dbReference type="Pfam" id="PF02099">
    <property type="entry name" value="Josephin"/>
    <property type="match status" value="1"/>
</dbReference>
<dbReference type="GO" id="GO:0004843">
    <property type="term" value="F:cysteine-type deubiquitinase activity"/>
    <property type="evidence" value="ECO:0007669"/>
    <property type="project" value="UniProtKB-EC"/>
</dbReference>
<gene>
    <name evidence="15" type="ORF">Bpfe_013556</name>
</gene>
<comment type="caution">
    <text evidence="15">The sequence shown here is derived from an EMBL/GenBank/DDBJ whole genome shotgun (WGS) entry which is preliminary data.</text>
</comment>
<dbReference type="GO" id="GO:0005634">
    <property type="term" value="C:nucleus"/>
    <property type="evidence" value="ECO:0007669"/>
    <property type="project" value="UniProtKB-SubCell"/>
</dbReference>
<dbReference type="PANTHER" id="PTHR14159">
    <property type="entry name" value="ATAXIN-3-RELATED"/>
    <property type="match status" value="1"/>
</dbReference>
<feature type="active site" description="Proton acceptor" evidence="11">
    <location>
        <position position="121"/>
    </location>
</feature>
<keyword evidence="4" id="KW-0645">Protease</keyword>
<evidence type="ECO:0000256" key="6">
    <source>
        <dbReference type="ARBA" id="ARBA00022801"/>
    </source>
</evidence>
<dbReference type="FunFam" id="1.10.287.10:FF:000023">
    <property type="entry name" value="Ataxin 3 variant ref"/>
    <property type="match status" value="1"/>
</dbReference>
<evidence type="ECO:0000313" key="15">
    <source>
        <dbReference type="EMBL" id="KAK0056904.1"/>
    </source>
</evidence>
<evidence type="ECO:0000256" key="10">
    <source>
        <dbReference type="ARBA" id="ARBA00023242"/>
    </source>
</evidence>
<dbReference type="InterPro" id="IPR033865">
    <property type="entry name" value="Ataxin-3"/>
</dbReference>